<keyword evidence="1" id="KW-0812">Transmembrane</keyword>
<keyword evidence="1" id="KW-0472">Membrane</keyword>
<feature type="transmembrane region" description="Helical" evidence="1">
    <location>
        <begin position="12"/>
        <end position="32"/>
    </location>
</feature>
<reference evidence="2" key="1">
    <citation type="journal article" date="2021" name="Proc. Natl. Acad. Sci. U.S.A.">
        <title>A Catalog of Tens of Thousands of Viruses from Human Metagenomes Reveals Hidden Associations with Chronic Diseases.</title>
        <authorList>
            <person name="Tisza M.J."/>
            <person name="Buck C.B."/>
        </authorList>
    </citation>
    <scope>NUCLEOTIDE SEQUENCE</scope>
    <source>
        <strain evidence="2">CteNz1</strain>
    </source>
</reference>
<protein>
    <submittedName>
        <fullName evidence="2">Uncharacterized protein</fullName>
    </submittedName>
</protein>
<sequence>MFSYFSALKFSFRLFIGIYCMYLKFVWLHDIIVT</sequence>
<accession>A0A8S5N6X2</accession>
<organism evidence="2">
    <name type="scientific">Siphoviridae sp. cteNz1</name>
    <dbReference type="NCBI Taxonomy" id="2826404"/>
    <lineage>
        <taxon>Viruses</taxon>
        <taxon>Duplodnaviria</taxon>
        <taxon>Heunggongvirae</taxon>
        <taxon>Uroviricota</taxon>
        <taxon>Caudoviricetes</taxon>
    </lineage>
</organism>
<proteinExistence type="predicted"/>
<dbReference type="EMBL" id="BK015074">
    <property type="protein sequence ID" value="DAD89984.1"/>
    <property type="molecule type" value="Genomic_DNA"/>
</dbReference>
<keyword evidence="1" id="KW-1133">Transmembrane helix</keyword>
<evidence type="ECO:0000313" key="2">
    <source>
        <dbReference type="EMBL" id="DAD89984.1"/>
    </source>
</evidence>
<name>A0A8S5N6X2_9CAUD</name>
<evidence type="ECO:0000256" key="1">
    <source>
        <dbReference type="SAM" id="Phobius"/>
    </source>
</evidence>